<reference evidence="8" key="1">
    <citation type="journal article" date="2015" name="PeerJ">
        <title>First genomic representation of candidate bacterial phylum KSB3 points to enhanced environmental sensing as a trigger of wastewater bulking.</title>
        <authorList>
            <person name="Sekiguchi Y."/>
            <person name="Ohashi A."/>
            <person name="Parks D.H."/>
            <person name="Yamauchi T."/>
            <person name="Tyson G.W."/>
            <person name="Hugenholtz P."/>
        </authorList>
    </citation>
    <scope>NUCLEOTIDE SEQUENCE [LARGE SCALE GENOMIC DNA]</scope>
</reference>
<dbReference type="PROSITE" id="PS00644">
    <property type="entry name" value="COMPLEX1_51K_1"/>
    <property type="match status" value="1"/>
</dbReference>
<evidence type="ECO:0000313" key="9">
    <source>
        <dbReference type="Proteomes" id="UP000030700"/>
    </source>
</evidence>
<dbReference type="InterPro" id="IPR019554">
    <property type="entry name" value="Soluble_ligand-bd"/>
</dbReference>
<dbReference type="CDD" id="cd02980">
    <property type="entry name" value="TRX_Fd_family"/>
    <property type="match status" value="1"/>
</dbReference>
<keyword evidence="9" id="KW-1185">Reference proteome</keyword>
<dbReference type="PANTHER" id="PTHR43578:SF3">
    <property type="entry name" value="NADH-QUINONE OXIDOREDUCTASE SUBUNIT F"/>
    <property type="match status" value="1"/>
</dbReference>
<feature type="region of interest" description="Disordered" evidence="6">
    <location>
        <begin position="295"/>
        <end position="315"/>
    </location>
</feature>
<dbReference type="SUPFAM" id="SSF140490">
    <property type="entry name" value="Nqo1C-terminal domain-like"/>
    <property type="match status" value="1"/>
</dbReference>
<dbReference type="SUPFAM" id="SSF142019">
    <property type="entry name" value="Nqo1 FMN-binding domain-like"/>
    <property type="match status" value="1"/>
</dbReference>
<dbReference type="InterPro" id="IPR001949">
    <property type="entry name" value="NADH-UbQ_OxRdtase_51kDa_CS"/>
</dbReference>
<dbReference type="Gene3D" id="3.40.50.11540">
    <property type="entry name" value="NADH-ubiquinone oxidoreductase 51kDa subunit"/>
    <property type="match status" value="1"/>
</dbReference>
<evidence type="ECO:0000256" key="1">
    <source>
        <dbReference type="ARBA" id="ARBA00007523"/>
    </source>
</evidence>
<dbReference type="Gene3D" id="3.40.30.10">
    <property type="entry name" value="Glutaredoxin"/>
    <property type="match status" value="1"/>
</dbReference>
<dbReference type="Gene3D" id="3.10.20.600">
    <property type="match status" value="1"/>
</dbReference>
<dbReference type="FunFam" id="1.20.1440.230:FF:000001">
    <property type="entry name" value="Mitochondrial NADH dehydrogenase flavoprotein 1"/>
    <property type="match status" value="1"/>
</dbReference>
<dbReference type="InterPro" id="IPR037207">
    <property type="entry name" value="Nuop51_4Fe4S-bd_sf"/>
</dbReference>
<dbReference type="GO" id="GO:0010181">
    <property type="term" value="F:FMN binding"/>
    <property type="evidence" value="ECO:0007669"/>
    <property type="project" value="InterPro"/>
</dbReference>
<name>A0A0S6W422_9BACT</name>
<dbReference type="AlphaFoldDB" id="A0A0S6W422"/>
<evidence type="ECO:0000256" key="4">
    <source>
        <dbReference type="ARBA" id="ARBA00023004"/>
    </source>
</evidence>
<evidence type="ECO:0000256" key="3">
    <source>
        <dbReference type="ARBA" id="ARBA00022723"/>
    </source>
</evidence>
<dbReference type="Gene3D" id="6.10.250.1450">
    <property type="match status" value="1"/>
</dbReference>
<gene>
    <name evidence="8" type="ORF">U14_04427</name>
</gene>
<dbReference type="InterPro" id="IPR019575">
    <property type="entry name" value="Nuop51_4Fe4S-bd"/>
</dbReference>
<proteinExistence type="inferred from homology"/>
<dbReference type="Pfam" id="PF10589">
    <property type="entry name" value="NADH_4Fe-4S"/>
    <property type="match status" value="1"/>
</dbReference>
<dbReference type="Pfam" id="PF01512">
    <property type="entry name" value="Complex1_51K"/>
    <property type="match status" value="1"/>
</dbReference>
<dbReference type="HOGENOM" id="CLU_014881_3_2_0"/>
<accession>A0A0S6W422</accession>
<evidence type="ECO:0000259" key="7">
    <source>
        <dbReference type="SMART" id="SM00928"/>
    </source>
</evidence>
<evidence type="ECO:0000256" key="5">
    <source>
        <dbReference type="ARBA" id="ARBA00023014"/>
    </source>
</evidence>
<dbReference type="SUPFAM" id="SSF142984">
    <property type="entry name" value="Nqo1 middle domain-like"/>
    <property type="match status" value="1"/>
</dbReference>
<keyword evidence="2" id="KW-0004">4Fe-4S</keyword>
<keyword evidence="4" id="KW-0408">Iron</keyword>
<dbReference type="Pfam" id="PF10531">
    <property type="entry name" value="SLBB"/>
    <property type="match status" value="1"/>
</dbReference>
<dbReference type="Gene3D" id="1.20.1440.230">
    <property type="entry name" value="NADH-ubiquinone oxidoreductase 51kDa subunit, iron-sulphur binding domain"/>
    <property type="match status" value="1"/>
</dbReference>
<dbReference type="PROSITE" id="PS00645">
    <property type="entry name" value="COMPLEX1_51K_2"/>
    <property type="match status" value="1"/>
</dbReference>
<sequence length="557" mass="60550">MPIYRAHVLVSTDPESQLRGAGHVLQRLREELARRELVNEIMVVETGEPGTGVRLPVVSVYPDGVVYEGVTADAATLIVEEHLYKGRVVRNLLASAKPLTGNIIRLPKTAKHLAAQQKIVLKNCGEINPESIEDYIAVDGYMALGKVLTELTPRQTLDEIKASGLRGRGGAGFPTGRKMEFSVAVNADQKYVVCNADESEPGTFKDRLIIEGDPHKLLEGMAIAAYCIGATQGYIYIRGEYTLAYSRLLKAIDQARELGLLGKNILSSGFDFDVFVHSGAGAYVCGEETALLNSLEGERGEPRKRPPYPPTAGLHQKPTLVNNVETLANLPPIILNGANWFKQFGTENSTGTKVYTILGNINNTGLIEVPMGITLREVVEFYGGGMEDGARFKLAQTGGSSGSIIPAELLDVPMDFASMNKYGLSLGSGALLICDERTCVVDLIKVLLNFFKVESCGKCVPCRIGTRQLYDTFVRISGGTGTMSDLEKALALGDQMVKACFCGLGQTAPAPIVTGLRYFRAEIEAHIKDHYCETNVCEFELLKKKKKPQFTPLRKAA</sequence>
<evidence type="ECO:0000256" key="2">
    <source>
        <dbReference type="ARBA" id="ARBA00022485"/>
    </source>
</evidence>
<dbReference type="STRING" id="1499966.U14_04427"/>
<feature type="domain" description="NADH-ubiquinone oxidoreductase 51kDa subunit iron-sulphur binding" evidence="7">
    <location>
        <begin position="441"/>
        <end position="486"/>
    </location>
</feature>
<dbReference type="NCBIfam" id="NF010120">
    <property type="entry name" value="PRK13596.1"/>
    <property type="match status" value="1"/>
</dbReference>
<dbReference type="GO" id="GO:0008137">
    <property type="term" value="F:NADH dehydrogenase (ubiquinone) activity"/>
    <property type="evidence" value="ECO:0007669"/>
    <property type="project" value="InterPro"/>
</dbReference>
<dbReference type="InterPro" id="IPR036249">
    <property type="entry name" value="Thioredoxin-like_sf"/>
</dbReference>
<dbReference type="FunFam" id="3.40.50.11540:FF:000001">
    <property type="entry name" value="NADH dehydrogenase [ubiquinone] flavoprotein 1, mitochondrial"/>
    <property type="match status" value="1"/>
</dbReference>
<evidence type="ECO:0000313" key="8">
    <source>
        <dbReference type="EMBL" id="GAK53167.1"/>
    </source>
</evidence>
<dbReference type="SMART" id="SM00928">
    <property type="entry name" value="NADH_4Fe-4S"/>
    <property type="match status" value="1"/>
</dbReference>
<protein>
    <submittedName>
        <fullName evidence="8">NADH dehydrogenase</fullName>
    </submittedName>
</protein>
<dbReference type="InterPro" id="IPR011538">
    <property type="entry name" value="Nuo51_FMN-bd"/>
</dbReference>
<organism evidence="8">
    <name type="scientific">Candidatus Moduliflexus flocculans</name>
    <dbReference type="NCBI Taxonomy" id="1499966"/>
    <lineage>
        <taxon>Bacteria</taxon>
        <taxon>Candidatus Moduliflexota</taxon>
        <taxon>Candidatus Moduliflexia</taxon>
        <taxon>Candidatus Moduliflexales</taxon>
        <taxon>Candidatus Moduliflexaceae</taxon>
    </lineage>
</organism>
<keyword evidence="5" id="KW-0411">Iron-sulfur</keyword>
<dbReference type="GO" id="GO:0046872">
    <property type="term" value="F:metal ion binding"/>
    <property type="evidence" value="ECO:0007669"/>
    <property type="project" value="UniProtKB-KW"/>
</dbReference>
<evidence type="ECO:0000256" key="6">
    <source>
        <dbReference type="SAM" id="MobiDB-lite"/>
    </source>
</evidence>
<dbReference type="EMBL" id="DF820459">
    <property type="protein sequence ID" value="GAK53167.1"/>
    <property type="molecule type" value="Genomic_DNA"/>
</dbReference>
<dbReference type="SUPFAM" id="SSF52833">
    <property type="entry name" value="Thioredoxin-like"/>
    <property type="match status" value="1"/>
</dbReference>
<dbReference type="Proteomes" id="UP000030700">
    <property type="component" value="Unassembled WGS sequence"/>
</dbReference>
<dbReference type="GO" id="GO:0051539">
    <property type="term" value="F:4 iron, 4 sulfur cluster binding"/>
    <property type="evidence" value="ECO:0007669"/>
    <property type="project" value="UniProtKB-KW"/>
</dbReference>
<comment type="similarity">
    <text evidence="1">Belongs to the complex I 51 kDa subunit family.</text>
</comment>
<keyword evidence="3" id="KW-0479">Metal-binding</keyword>
<dbReference type="PANTHER" id="PTHR43578">
    <property type="entry name" value="NADH-QUINONE OXIDOREDUCTASE SUBUNIT F"/>
    <property type="match status" value="1"/>
</dbReference>
<dbReference type="InterPro" id="IPR037225">
    <property type="entry name" value="Nuo51_FMN-bd_sf"/>
</dbReference>